<dbReference type="InterPro" id="IPR037022">
    <property type="entry name" value="Formyl_trans_C_sf"/>
</dbReference>
<dbReference type="Pfam" id="PF00551">
    <property type="entry name" value="Formyl_trans_N"/>
    <property type="match status" value="1"/>
</dbReference>
<dbReference type="InterPro" id="IPR011034">
    <property type="entry name" value="Formyl_transferase-like_C_sf"/>
</dbReference>
<dbReference type="Gene3D" id="3.40.50.170">
    <property type="entry name" value="Formyl transferase, N-terminal domain"/>
    <property type="match status" value="1"/>
</dbReference>
<dbReference type="Pfam" id="PF02911">
    <property type="entry name" value="Formyl_trans_C"/>
    <property type="match status" value="1"/>
</dbReference>
<comment type="caution">
    <text evidence="7">The sequence shown here is derived from an EMBL/GenBank/DDBJ whole genome shotgun (WGS) entry which is preliminary data.</text>
</comment>
<dbReference type="GO" id="GO:0004479">
    <property type="term" value="F:methionyl-tRNA formyltransferase activity"/>
    <property type="evidence" value="ECO:0007669"/>
    <property type="project" value="UniProtKB-EC"/>
</dbReference>
<feature type="domain" description="Formyl transferase C-terminal" evidence="6">
    <location>
        <begin position="301"/>
        <end position="399"/>
    </location>
</feature>
<accession>A0AAD4W9L4</accession>
<dbReference type="Gene3D" id="3.40.50.12230">
    <property type="match status" value="1"/>
</dbReference>
<evidence type="ECO:0000313" key="7">
    <source>
        <dbReference type="EMBL" id="KAI5339450.1"/>
    </source>
</evidence>
<gene>
    <name evidence="7" type="ORF">L3X38_018722</name>
</gene>
<evidence type="ECO:0000256" key="1">
    <source>
        <dbReference type="ARBA" id="ARBA00010699"/>
    </source>
</evidence>
<dbReference type="AlphaFoldDB" id="A0AAD4W9L4"/>
<dbReference type="GO" id="GO:0005739">
    <property type="term" value="C:mitochondrion"/>
    <property type="evidence" value="ECO:0007669"/>
    <property type="project" value="TreeGrafter"/>
</dbReference>
<name>A0AAD4W9L4_PRUDU</name>
<dbReference type="InterPro" id="IPR044135">
    <property type="entry name" value="Met-tRNA-FMT_C"/>
</dbReference>
<dbReference type="Proteomes" id="UP001054821">
    <property type="component" value="Chromosome 3"/>
</dbReference>
<reference evidence="7 8" key="1">
    <citation type="journal article" date="2022" name="G3 (Bethesda)">
        <title>Whole-genome sequence and methylome profiling of the almond [Prunus dulcis (Mill.) D.A. Webb] cultivar 'Nonpareil'.</title>
        <authorList>
            <person name="D'Amico-Willman K.M."/>
            <person name="Ouma W.Z."/>
            <person name="Meulia T."/>
            <person name="Sideli G.M."/>
            <person name="Gradziel T.M."/>
            <person name="Fresnedo-Ramirez J."/>
        </authorList>
    </citation>
    <scope>NUCLEOTIDE SEQUENCE [LARGE SCALE GENOMIC DNA]</scope>
    <source>
        <strain evidence="7">Clone GOH B32 T37-40</strain>
    </source>
</reference>
<keyword evidence="8" id="KW-1185">Reference proteome</keyword>
<dbReference type="PANTHER" id="PTHR11138">
    <property type="entry name" value="METHIONYL-TRNA FORMYLTRANSFERASE"/>
    <property type="match status" value="1"/>
</dbReference>
<dbReference type="EC" id="2.1.2.9" evidence="2"/>
<keyword evidence="3" id="KW-0808">Transferase</keyword>
<dbReference type="InterPro" id="IPR002376">
    <property type="entry name" value="Formyl_transf_N"/>
</dbReference>
<dbReference type="InterPro" id="IPR041711">
    <property type="entry name" value="Met-tRNA-FMT_N"/>
</dbReference>
<sequence length="417" mass="45822">MNSSLVLRRFWCFNAATSSSSTLCFASNKKPLVFLGSPQVSATVLDALLNASTAPDSLFEVAAIVTQPPSRKSRGKKLMPSPLAQHALDRGFPSNLIFTPERAGEVVFYHNLVGNDFPTYSFRVINVVTSDVVRKTLDLTVGIFYIGVVFLMWSCNFCNSNAEDHSFTIVTISNNLILLLFALEQLKKDVFLSNLRDLQPELCITAAYGNILPSKFLNIPTSGTVNIHPSLLPLYRGAAPVQRALQDGVKETGVSLAFTVRALDAGPVIACERMEIEDQIKAPELLDLLFYEGLPRLLLRESWLSFDEEAPVLHNKVRAFAGWPGTRAKVVIVDNKSGQDKITELKIITTKVCSHSNIQVNQADEITFVKPALVFPCGGGTALEVLEIQLPGKKVMSAACLLEWCTWSKAEDIKCCL</sequence>
<protein>
    <recommendedName>
        <fullName evidence="2">methionyl-tRNA formyltransferase</fullName>
        <ecNumber evidence="2">2.1.2.9</ecNumber>
    </recommendedName>
</protein>
<evidence type="ECO:0000259" key="5">
    <source>
        <dbReference type="Pfam" id="PF00551"/>
    </source>
</evidence>
<dbReference type="CDD" id="cd08646">
    <property type="entry name" value="FMT_core_Met-tRNA-FMT_N"/>
    <property type="match status" value="1"/>
</dbReference>
<dbReference type="Gene3D" id="3.10.25.10">
    <property type="entry name" value="Formyl transferase, C-terminal domain"/>
    <property type="match status" value="1"/>
</dbReference>
<dbReference type="InterPro" id="IPR005793">
    <property type="entry name" value="Formyl_trans_C"/>
</dbReference>
<dbReference type="PANTHER" id="PTHR11138:SF5">
    <property type="entry name" value="METHIONYL-TRNA FORMYLTRANSFERASE, MITOCHONDRIAL"/>
    <property type="match status" value="1"/>
</dbReference>
<evidence type="ECO:0000259" key="6">
    <source>
        <dbReference type="Pfam" id="PF02911"/>
    </source>
</evidence>
<keyword evidence="4" id="KW-0648">Protein biosynthesis</keyword>
<dbReference type="EMBL" id="JAJFAZ020000003">
    <property type="protein sequence ID" value="KAI5339450.1"/>
    <property type="molecule type" value="Genomic_DNA"/>
</dbReference>
<dbReference type="SUPFAM" id="SSF53328">
    <property type="entry name" value="Formyltransferase"/>
    <property type="match status" value="2"/>
</dbReference>
<evidence type="ECO:0000256" key="4">
    <source>
        <dbReference type="ARBA" id="ARBA00022917"/>
    </source>
</evidence>
<dbReference type="CDD" id="cd08704">
    <property type="entry name" value="Met_tRNA_FMT_C"/>
    <property type="match status" value="1"/>
</dbReference>
<dbReference type="SUPFAM" id="SSF50486">
    <property type="entry name" value="FMT C-terminal domain-like"/>
    <property type="match status" value="1"/>
</dbReference>
<proteinExistence type="inferred from homology"/>
<comment type="similarity">
    <text evidence="1">Belongs to the Fmt family.</text>
</comment>
<evidence type="ECO:0000256" key="3">
    <source>
        <dbReference type="ARBA" id="ARBA00022679"/>
    </source>
</evidence>
<feature type="domain" description="Formyl transferase N-terminal" evidence="5">
    <location>
        <begin position="183"/>
        <end position="278"/>
    </location>
</feature>
<evidence type="ECO:0000313" key="8">
    <source>
        <dbReference type="Proteomes" id="UP001054821"/>
    </source>
</evidence>
<organism evidence="7 8">
    <name type="scientific">Prunus dulcis</name>
    <name type="common">Almond</name>
    <name type="synonym">Amygdalus dulcis</name>
    <dbReference type="NCBI Taxonomy" id="3755"/>
    <lineage>
        <taxon>Eukaryota</taxon>
        <taxon>Viridiplantae</taxon>
        <taxon>Streptophyta</taxon>
        <taxon>Embryophyta</taxon>
        <taxon>Tracheophyta</taxon>
        <taxon>Spermatophyta</taxon>
        <taxon>Magnoliopsida</taxon>
        <taxon>eudicotyledons</taxon>
        <taxon>Gunneridae</taxon>
        <taxon>Pentapetalae</taxon>
        <taxon>rosids</taxon>
        <taxon>fabids</taxon>
        <taxon>Rosales</taxon>
        <taxon>Rosaceae</taxon>
        <taxon>Amygdaloideae</taxon>
        <taxon>Amygdaleae</taxon>
        <taxon>Prunus</taxon>
    </lineage>
</organism>
<dbReference type="InterPro" id="IPR036477">
    <property type="entry name" value="Formyl_transf_N_sf"/>
</dbReference>
<evidence type="ECO:0000256" key="2">
    <source>
        <dbReference type="ARBA" id="ARBA00012261"/>
    </source>
</evidence>